<dbReference type="GO" id="GO:0005524">
    <property type="term" value="F:ATP binding"/>
    <property type="evidence" value="ECO:0007669"/>
    <property type="project" value="InterPro"/>
</dbReference>
<dbReference type="Proteomes" id="UP001303587">
    <property type="component" value="Chromosome"/>
</dbReference>
<evidence type="ECO:0000313" key="2">
    <source>
        <dbReference type="Proteomes" id="UP001303587"/>
    </source>
</evidence>
<gene>
    <name evidence="1" type="ORF">MsAc7_00920</name>
</gene>
<evidence type="ECO:0000313" key="1">
    <source>
        <dbReference type="EMBL" id="WNY24570.1"/>
    </source>
</evidence>
<protein>
    <recommendedName>
        <fullName evidence="3">Triphosphoribosyl-dephospho-CoA synthase</fullName>
    </recommendedName>
</protein>
<sequence>MSQDMETFFEDIAVSASLAMALEASSYPKPGNVHRLKDFKNTNYEHFLASAIATEFIFKKAAQAGSDPKIGELLWEAVTKSKQRQTGGNTHFGTFLLILPLAAAAGMTVKKNPTKKRTSGDVEEICQNAFEICQKTDETDAFCFYKSFEKLNIPAKKEIESADFDLSDPTAKNRIKTQQIGLFELMKSAAKRDMIAKEWATGFELTNRFSDRLFENNAYFLKNPDKQFKNALNSAIVLTFLEFMAEFPDTFIETKFDEKTAERIQKKAKEIIDSSSKSAPEKEIGNKTGNRIDLNRLIPKINELDDELHAKKINPGSLADIAAAGIFLALFRGLTF</sequence>
<dbReference type="PANTHER" id="PTHR42280:SF1">
    <property type="entry name" value="CITG FAMILY PROTEIN"/>
    <property type="match status" value="1"/>
</dbReference>
<dbReference type="RefSeq" id="WP_338102652.1">
    <property type="nucleotide sequence ID" value="NZ_CP131060.1"/>
</dbReference>
<dbReference type="Gene3D" id="1.10.4200.10">
    <property type="entry name" value="Triphosphoribosyl-dephospho-CoA protein"/>
    <property type="match status" value="1"/>
</dbReference>
<keyword evidence="2" id="KW-1185">Reference proteome</keyword>
<organism evidence="1 2">
    <name type="scientific">Methanolapillus millepedarum</name>
    <dbReference type="NCBI Taxonomy" id="3028296"/>
    <lineage>
        <taxon>Archaea</taxon>
        <taxon>Methanobacteriati</taxon>
        <taxon>Methanobacteriota</taxon>
        <taxon>Stenosarchaea group</taxon>
        <taxon>Methanomicrobia</taxon>
        <taxon>Methanosarcinales</taxon>
        <taxon>Methanosarcinaceae</taxon>
        <taxon>Methanolapillus</taxon>
    </lineage>
</organism>
<dbReference type="GeneID" id="89229216"/>
<dbReference type="InterPro" id="IPR002736">
    <property type="entry name" value="CitG"/>
</dbReference>
<dbReference type="AlphaFoldDB" id="A0AA96V364"/>
<name>A0AA96V364_9EURY</name>
<reference evidence="1 2" key="1">
    <citation type="submission" date="2023-07" db="EMBL/GenBank/DDBJ databases">
        <title>Closed genoem sequence of Methanosarcinaceae archaeon Ac7.</title>
        <authorList>
            <person name="Poehlein A."/>
            <person name="Protasov E."/>
            <person name="Platt K."/>
            <person name="Reeh H."/>
            <person name="Daniel R."/>
            <person name="Brune A."/>
        </authorList>
    </citation>
    <scope>NUCLEOTIDE SEQUENCE [LARGE SCALE GENOMIC DNA]</scope>
    <source>
        <strain evidence="1 2">Ac7</strain>
    </source>
</reference>
<accession>A0AA96V364</accession>
<dbReference type="PANTHER" id="PTHR42280">
    <property type="entry name" value="CITG FAMILY PROTEIN"/>
    <property type="match status" value="1"/>
</dbReference>
<proteinExistence type="predicted"/>
<evidence type="ECO:0008006" key="3">
    <source>
        <dbReference type="Google" id="ProtNLM"/>
    </source>
</evidence>
<dbReference type="Pfam" id="PF01874">
    <property type="entry name" value="CitG"/>
    <property type="match status" value="1"/>
</dbReference>
<dbReference type="GO" id="GO:0046917">
    <property type="term" value="F:triphosphoribosyl-dephospho-CoA synthase activity"/>
    <property type="evidence" value="ECO:0007669"/>
    <property type="project" value="InterPro"/>
</dbReference>
<dbReference type="EMBL" id="CP131060">
    <property type="protein sequence ID" value="WNY24570.1"/>
    <property type="molecule type" value="Genomic_DNA"/>
</dbReference>